<keyword evidence="4" id="KW-0479">Metal-binding</keyword>
<dbReference type="PANTHER" id="PTHR30616">
    <property type="entry name" value="UNCHARACTERIZED PROTEIN YFIH"/>
    <property type="match status" value="1"/>
</dbReference>
<reference evidence="11 12" key="1">
    <citation type="journal article" date="2012" name="J. Bacteriol.">
        <title>Genome sequences for six rhodanobacter strains, isolated from soils and the terrestrial subsurface, with variable denitrification capabilities.</title>
        <authorList>
            <person name="Kostka J.E."/>
            <person name="Green S.J."/>
            <person name="Rishishwar L."/>
            <person name="Prakash O."/>
            <person name="Katz L.S."/>
            <person name="Marino-Ramirez L."/>
            <person name="Jordan I.K."/>
            <person name="Munk C."/>
            <person name="Ivanova N."/>
            <person name="Mikhailova N."/>
            <person name="Watson D.B."/>
            <person name="Brown S.D."/>
            <person name="Palumbo A.V."/>
            <person name="Brooks S.C."/>
        </authorList>
    </citation>
    <scope>NUCLEOTIDE SEQUENCE [LARGE SCALE GENOMIC DNA]</scope>
    <source>
        <strain evidence="12">Jip2T</strain>
    </source>
</reference>
<comment type="catalytic activity">
    <reaction evidence="8">
        <text>adenosine + phosphate = alpha-D-ribose 1-phosphate + adenine</text>
        <dbReference type="Rhea" id="RHEA:27642"/>
        <dbReference type="ChEBI" id="CHEBI:16335"/>
        <dbReference type="ChEBI" id="CHEBI:16708"/>
        <dbReference type="ChEBI" id="CHEBI:43474"/>
        <dbReference type="ChEBI" id="CHEBI:57720"/>
        <dbReference type="EC" id="2.4.2.1"/>
    </reaction>
    <physiologicalReaction direction="left-to-right" evidence="8">
        <dbReference type="Rhea" id="RHEA:27643"/>
    </physiologicalReaction>
</comment>
<comment type="caution">
    <text evidence="11">The sequence shown here is derived from an EMBL/GenBank/DDBJ whole genome shotgun (WGS) entry which is preliminary data.</text>
</comment>
<dbReference type="eggNOG" id="COG1496">
    <property type="taxonomic scope" value="Bacteria"/>
</dbReference>
<dbReference type="InterPro" id="IPR038371">
    <property type="entry name" value="Cu_polyphenol_OxRdtase_sf"/>
</dbReference>
<dbReference type="PANTHER" id="PTHR30616:SF2">
    <property type="entry name" value="PURINE NUCLEOSIDE PHOSPHORYLASE LACC1"/>
    <property type="match status" value="1"/>
</dbReference>
<dbReference type="AlphaFoldDB" id="I4VY25"/>
<organism evidence="11 12">
    <name type="scientific">Rhodanobacter fulvus Jip2</name>
    <dbReference type="NCBI Taxonomy" id="1163408"/>
    <lineage>
        <taxon>Bacteria</taxon>
        <taxon>Pseudomonadati</taxon>
        <taxon>Pseudomonadota</taxon>
        <taxon>Gammaproteobacteria</taxon>
        <taxon>Lysobacterales</taxon>
        <taxon>Rhodanobacteraceae</taxon>
        <taxon>Rhodanobacter</taxon>
    </lineage>
</organism>
<dbReference type="STRING" id="1163408.UU9_02701"/>
<evidence type="ECO:0000256" key="1">
    <source>
        <dbReference type="ARBA" id="ARBA00000553"/>
    </source>
</evidence>
<dbReference type="EMBL" id="AJXU01000013">
    <property type="protein sequence ID" value="EIL92116.1"/>
    <property type="molecule type" value="Genomic_DNA"/>
</dbReference>
<dbReference type="CDD" id="cd16833">
    <property type="entry name" value="YfiH"/>
    <property type="match status" value="1"/>
</dbReference>
<dbReference type="NCBIfam" id="TIGR00726">
    <property type="entry name" value="peptidoglycan editing factor PgeF"/>
    <property type="match status" value="1"/>
</dbReference>
<evidence type="ECO:0000313" key="12">
    <source>
        <dbReference type="Proteomes" id="UP000004210"/>
    </source>
</evidence>
<keyword evidence="5" id="KW-0378">Hydrolase</keyword>
<proteinExistence type="inferred from homology"/>
<dbReference type="GO" id="GO:0005507">
    <property type="term" value="F:copper ion binding"/>
    <property type="evidence" value="ECO:0007669"/>
    <property type="project" value="TreeGrafter"/>
</dbReference>
<comment type="catalytic activity">
    <reaction evidence="9">
        <text>S-methyl-5'-thioadenosine + phosphate = 5-(methylsulfanyl)-alpha-D-ribose 1-phosphate + adenine</text>
        <dbReference type="Rhea" id="RHEA:11852"/>
        <dbReference type="ChEBI" id="CHEBI:16708"/>
        <dbReference type="ChEBI" id="CHEBI:17509"/>
        <dbReference type="ChEBI" id="CHEBI:43474"/>
        <dbReference type="ChEBI" id="CHEBI:58533"/>
        <dbReference type="EC" id="2.4.2.28"/>
    </reaction>
    <physiologicalReaction direction="left-to-right" evidence="9">
        <dbReference type="Rhea" id="RHEA:11853"/>
    </physiologicalReaction>
</comment>
<comment type="catalytic activity">
    <reaction evidence="7">
        <text>adenosine + H2O + H(+) = inosine + NH4(+)</text>
        <dbReference type="Rhea" id="RHEA:24408"/>
        <dbReference type="ChEBI" id="CHEBI:15377"/>
        <dbReference type="ChEBI" id="CHEBI:15378"/>
        <dbReference type="ChEBI" id="CHEBI:16335"/>
        <dbReference type="ChEBI" id="CHEBI:17596"/>
        <dbReference type="ChEBI" id="CHEBI:28938"/>
        <dbReference type="EC" id="3.5.4.4"/>
    </reaction>
    <physiologicalReaction direction="left-to-right" evidence="7">
        <dbReference type="Rhea" id="RHEA:24409"/>
    </physiologicalReaction>
</comment>
<dbReference type="Proteomes" id="UP000004210">
    <property type="component" value="Unassembled WGS sequence"/>
</dbReference>
<keyword evidence="6" id="KW-0862">Zinc</keyword>
<dbReference type="Pfam" id="PF02578">
    <property type="entry name" value="Cu-oxidase_4"/>
    <property type="match status" value="1"/>
</dbReference>
<dbReference type="InterPro" id="IPR003730">
    <property type="entry name" value="Cu_polyphenol_OxRdtase"/>
</dbReference>
<evidence type="ECO:0000256" key="5">
    <source>
        <dbReference type="ARBA" id="ARBA00022801"/>
    </source>
</evidence>
<keyword evidence="12" id="KW-1185">Reference proteome</keyword>
<comment type="similarity">
    <text evidence="2 10">Belongs to the purine nucleoside phosphorylase YfiH/LACC1 family.</text>
</comment>
<dbReference type="Gene3D" id="3.60.140.10">
    <property type="entry name" value="CNF1/YfiH-like putative cysteine hydrolases"/>
    <property type="match status" value="1"/>
</dbReference>
<name>I4VY25_9GAMM</name>
<comment type="catalytic activity">
    <reaction evidence="1">
        <text>inosine + phosphate = alpha-D-ribose 1-phosphate + hypoxanthine</text>
        <dbReference type="Rhea" id="RHEA:27646"/>
        <dbReference type="ChEBI" id="CHEBI:17368"/>
        <dbReference type="ChEBI" id="CHEBI:17596"/>
        <dbReference type="ChEBI" id="CHEBI:43474"/>
        <dbReference type="ChEBI" id="CHEBI:57720"/>
        <dbReference type="EC" id="2.4.2.1"/>
    </reaction>
    <physiologicalReaction direction="left-to-right" evidence="1">
        <dbReference type="Rhea" id="RHEA:27647"/>
    </physiologicalReaction>
</comment>
<evidence type="ECO:0000256" key="10">
    <source>
        <dbReference type="RuleBase" id="RU361274"/>
    </source>
</evidence>
<protein>
    <recommendedName>
        <fullName evidence="10">Purine nucleoside phosphorylase</fullName>
    </recommendedName>
</protein>
<dbReference type="GO" id="GO:0016787">
    <property type="term" value="F:hydrolase activity"/>
    <property type="evidence" value="ECO:0007669"/>
    <property type="project" value="UniProtKB-KW"/>
</dbReference>
<evidence type="ECO:0000256" key="9">
    <source>
        <dbReference type="ARBA" id="ARBA00049893"/>
    </source>
</evidence>
<dbReference type="SUPFAM" id="SSF64438">
    <property type="entry name" value="CNF1/YfiH-like putative cysteine hydrolases"/>
    <property type="match status" value="1"/>
</dbReference>
<evidence type="ECO:0000256" key="6">
    <source>
        <dbReference type="ARBA" id="ARBA00022833"/>
    </source>
</evidence>
<evidence type="ECO:0000256" key="3">
    <source>
        <dbReference type="ARBA" id="ARBA00022679"/>
    </source>
</evidence>
<dbReference type="InterPro" id="IPR011324">
    <property type="entry name" value="Cytotoxic_necrot_fac-like_cat"/>
</dbReference>
<dbReference type="PATRIC" id="fig|1163408.3.peg.556"/>
<evidence type="ECO:0000256" key="7">
    <source>
        <dbReference type="ARBA" id="ARBA00047989"/>
    </source>
</evidence>
<accession>I4VY25</accession>
<sequence>MFVDHAAMTESWIFPDWPAPPRVHAAVTTRHGPGVSVAPFERFNLGLRNGDVAEAVAANRSALQQALALPAAPRWLRQVHGSEVAELGPLPSVDEPVADAAVSRVPGTVLSILTADCLPVLFCAVDGREIAAAHAGWRGLAGGVLEATLEQMASPRGDVLAWLGPCIGAASYEVGDEVRTAFVAHDAAASACFAPTRPGHWLCDLAGLARQRLQAAGVRQVSGGGFDTFADPRFYSYRRDAAGSGRFASLIWMEPSRRG</sequence>
<evidence type="ECO:0000256" key="2">
    <source>
        <dbReference type="ARBA" id="ARBA00007353"/>
    </source>
</evidence>
<keyword evidence="3" id="KW-0808">Transferase</keyword>
<evidence type="ECO:0000313" key="11">
    <source>
        <dbReference type="EMBL" id="EIL92116.1"/>
    </source>
</evidence>
<evidence type="ECO:0000256" key="4">
    <source>
        <dbReference type="ARBA" id="ARBA00022723"/>
    </source>
</evidence>
<evidence type="ECO:0000256" key="8">
    <source>
        <dbReference type="ARBA" id="ARBA00048968"/>
    </source>
</evidence>
<gene>
    <name evidence="11" type="ORF">UU9_02701</name>
</gene>
<dbReference type="GO" id="GO:0017061">
    <property type="term" value="F:S-methyl-5-thioadenosine phosphorylase activity"/>
    <property type="evidence" value="ECO:0007669"/>
    <property type="project" value="UniProtKB-EC"/>
</dbReference>